<evidence type="ECO:0000313" key="4">
    <source>
        <dbReference type="Proteomes" id="UP000002414"/>
    </source>
</evidence>
<dbReference type="InterPro" id="IPR005039">
    <property type="entry name" value="Ant_C"/>
</dbReference>
<keyword evidence="4" id="KW-1185">Reference proteome</keyword>
<dbReference type="OrthoDB" id="5682at10239"/>
<accession>A7IY79</accession>
<dbReference type="PROSITE" id="PS51750">
    <property type="entry name" value="BRO_N"/>
    <property type="match status" value="1"/>
</dbReference>
<feature type="compositionally biased region" description="Polar residues" evidence="1">
    <location>
        <begin position="16"/>
        <end position="42"/>
    </location>
</feature>
<evidence type="ECO:0000313" key="3">
    <source>
        <dbReference type="EMBL" id="ABF57462.1"/>
    </source>
</evidence>
<dbReference type="SMART" id="SM01040">
    <property type="entry name" value="Bro-N"/>
    <property type="match status" value="1"/>
</dbReference>
<dbReference type="RefSeq" id="YP_001468910.1">
    <property type="nucleotide sequence ID" value="NC_009816.1"/>
</dbReference>
<dbReference type="Pfam" id="PF02498">
    <property type="entry name" value="Bro-N"/>
    <property type="match status" value="1"/>
</dbReference>
<evidence type="ECO:0000256" key="1">
    <source>
        <dbReference type="SAM" id="MobiDB-lite"/>
    </source>
</evidence>
<feature type="region of interest" description="Disordered" evidence="1">
    <location>
        <begin position="1"/>
        <end position="42"/>
    </location>
</feature>
<dbReference type="Proteomes" id="UP000002414">
    <property type="component" value="Segment"/>
</dbReference>
<name>A7IY79_9CAUD</name>
<proteinExistence type="predicted"/>
<sequence length="307" mass="34527">MLATKTNKTQGEELYMSTTATPSISTQKETPMSTATPSPVQNAPQLFDFKGSEVRTMTQNGEPWFVLADVCKVLEISQPHRVAARLNQADVTRSTVTITQVNGESATKSMNYVSESGLYDVILDSRKPEAKEFRRWITSEVIPSIRKHGAYLTSEKIEEVLLNPDAIIQIAQSLKAEQQARLEAEKKLKLEAEARKVAQEQIEADRPKVDAFDALIAKGESEMVGTVGKTLGIGQNKLFQFLRDEDILISKGQRKNIPYQKYAKYFDVKQRLVKTWDGKEIYQSTTYVKPVGMNFIRKRLVAAGMMK</sequence>
<feature type="domain" description="Bro-N" evidence="2">
    <location>
        <begin position="41"/>
        <end position="149"/>
    </location>
</feature>
<dbReference type="PANTHER" id="PTHR36180">
    <property type="entry name" value="DNA-BINDING PROTEIN-RELATED-RELATED"/>
    <property type="match status" value="1"/>
</dbReference>
<dbReference type="GO" id="GO:0003677">
    <property type="term" value="F:DNA binding"/>
    <property type="evidence" value="ECO:0007669"/>
    <property type="project" value="InterPro"/>
</dbReference>
<evidence type="ECO:0000259" key="2">
    <source>
        <dbReference type="PROSITE" id="PS51750"/>
    </source>
</evidence>
<dbReference type="InterPro" id="IPR003497">
    <property type="entry name" value="BRO_N_domain"/>
</dbReference>
<dbReference type="EMBL" id="DQ499600">
    <property type="protein sequence ID" value="ABF57462.1"/>
    <property type="molecule type" value="Genomic_DNA"/>
</dbReference>
<reference evidence="3 4" key="1">
    <citation type="journal article" date="2008" name="Virology">
        <title>Genome sequence of the lytic bacteriophage P1201 from Corynebacterium glutamicum NCHU 87078: Evolutionary relationships to phages from Corynebacterineae.</title>
        <authorList>
            <person name="Chen C.L."/>
            <person name="Pan T.Y."/>
            <person name="Kan S.C."/>
            <person name="Kuan Y.C."/>
            <person name="Hong L.Y."/>
            <person name="Chiu K.R."/>
            <person name="Sheu C.S."/>
            <person name="Yang J.S."/>
            <person name="Hsu W.H."/>
            <person name="Hu H.Y."/>
        </authorList>
    </citation>
    <scope>NUCLEOTIDE SEQUENCE</scope>
</reference>
<protein>
    <submittedName>
        <fullName evidence="3">Putative antirepressor</fullName>
    </submittedName>
</protein>
<dbReference type="PANTHER" id="PTHR36180:SF2">
    <property type="entry name" value="BRO FAMILY PROTEIN"/>
    <property type="match status" value="1"/>
</dbReference>
<organism evidence="3 4">
    <name type="scientific">Corynebacterium phage P1201</name>
    <dbReference type="NCBI Taxonomy" id="384848"/>
    <lineage>
        <taxon>Viruses</taxon>
        <taxon>Duplodnaviria</taxon>
        <taxon>Heunggongvirae</taxon>
        <taxon>Uroviricota</taxon>
        <taxon>Caudoviricetes</taxon>
        <taxon>Zierdtviridae</taxon>
        <taxon>Toshachvirinae</taxon>
        <taxon>Chunghsingvirus</taxon>
        <taxon>Chunghsingvirus P1201</taxon>
        <taxon>Corynebacterium virus P1201</taxon>
    </lineage>
</organism>
<dbReference type="GeneID" id="5745532"/>
<dbReference type="Pfam" id="PF03374">
    <property type="entry name" value="ANT"/>
    <property type="match status" value="1"/>
</dbReference>
<dbReference type="KEGG" id="vg:5745532"/>